<dbReference type="AlphaFoldDB" id="J0SCB8"/>
<evidence type="ECO:0000256" key="1">
    <source>
        <dbReference type="ARBA" id="ARBA00006847"/>
    </source>
</evidence>
<evidence type="ECO:0000259" key="11">
    <source>
        <dbReference type="PROSITE" id="PS51643"/>
    </source>
</evidence>
<keyword evidence="5" id="KW-0547">Nucleotide-binding</keyword>
<keyword evidence="7" id="KW-0347">Helicase</keyword>
<dbReference type="STRING" id="28892.Metli_2431"/>
<evidence type="ECO:0000256" key="2">
    <source>
        <dbReference type="ARBA" id="ARBA00009046"/>
    </source>
</evidence>
<evidence type="ECO:0000256" key="8">
    <source>
        <dbReference type="ARBA" id="ARBA00022840"/>
    </source>
</evidence>
<dbReference type="InterPro" id="IPR011545">
    <property type="entry name" value="DEAD/DEAH_box_helicase_dom"/>
</dbReference>
<evidence type="ECO:0000256" key="3">
    <source>
        <dbReference type="ARBA" id="ARBA00022722"/>
    </source>
</evidence>
<evidence type="ECO:0000256" key="9">
    <source>
        <dbReference type="ARBA" id="ARBA00023118"/>
    </source>
</evidence>
<dbReference type="Pfam" id="PF00270">
    <property type="entry name" value="DEAD"/>
    <property type="match status" value="1"/>
</dbReference>
<dbReference type="InterPro" id="IPR054712">
    <property type="entry name" value="Cas3-like_dom"/>
</dbReference>
<evidence type="ECO:0000256" key="4">
    <source>
        <dbReference type="ARBA" id="ARBA00022723"/>
    </source>
</evidence>
<dbReference type="InterPro" id="IPR014001">
    <property type="entry name" value="Helicase_ATP-bd"/>
</dbReference>
<dbReference type="CDD" id="cd17930">
    <property type="entry name" value="DEXHc_cas3"/>
    <property type="match status" value="1"/>
</dbReference>
<comment type="similarity">
    <text evidence="2">In the central section; belongs to the CRISPR-associated helicase Cas3 family.</text>
</comment>
<dbReference type="GO" id="GO:0051607">
    <property type="term" value="P:defense response to virus"/>
    <property type="evidence" value="ECO:0007669"/>
    <property type="project" value="UniProtKB-KW"/>
</dbReference>
<dbReference type="InterPro" id="IPR038257">
    <property type="entry name" value="CRISPR-assoc_Cas3_HD_sf"/>
</dbReference>
<dbReference type="GO" id="GO:0005524">
    <property type="term" value="F:ATP binding"/>
    <property type="evidence" value="ECO:0007669"/>
    <property type="project" value="UniProtKB-KW"/>
</dbReference>
<dbReference type="RefSeq" id="WP_004040746.1">
    <property type="nucleotide sequence ID" value="NZ_CM001555.1"/>
</dbReference>
<dbReference type="SUPFAM" id="SSF109604">
    <property type="entry name" value="HD-domain/PDEase-like"/>
    <property type="match status" value="1"/>
</dbReference>
<evidence type="ECO:0000256" key="7">
    <source>
        <dbReference type="ARBA" id="ARBA00022806"/>
    </source>
</evidence>
<evidence type="ECO:0000259" key="10">
    <source>
        <dbReference type="PROSITE" id="PS51192"/>
    </source>
</evidence>
<feature type="domain" description="Helicase ATP-binding" evidence="10">
    <location>
        <begin position="227"/>
        <end position="414"/>
    </location>
</feature>
<dbReference type="Pfam" id="PF22590">
    <property type="entry name" value="Cas3-like_C_2"/>
    <property type="match status" value="1"/>
</dbReference>
<dbReference type="Gene3D" id="1.10.3210.30">
    <property type="match status" value="1"/>
</dbReference>
<dbReference type="GO" id="GO:0046872">
    <property type="term" value="F:metal ion binding"/>
    <property type="evidence" value="ECO:0007669"/>
    <property type="project" value="UniProtKB-KW"/>
</dbReference>
<dbReference type="GO" id="GO:0003676">
    <property type="term" value="F:nucleic acid binding"/>
    <property type="evidence" value="ECO:0007669"/>
    <property type="project" value="InterPro"/>
</dbReference>
<name>J0SCB8_9EURY</name>
<keyword evidence="8" id="KW-0067">ATP-binding</keyword>
<dbReference type="EMBL" id="CM001555">
    <property type="protein sequence ID" value="EJG08369.1"/>
    <property type="molecule type" value="Genomic_DNA"/>
</dbReference>
<organism evidence="12 13">
    <name type="scientific">Methanofollis liminatans DSM 4140</name>
    <dbReference type="NCBI Taxonomy" id="28892"/>
    <lineage>
        <taxon>Archaea</taxon>
        <taxon>Methanobacteriati</taxon>
        <taxon>Methanobacteriota</taxon>
        <taxon>Stenosarchaea group</taxon>
        <taxon>Methanomicrobia</taxon>
        <taxon>Methanomicrobiales</taxon>
        <taxon>Methanomicrobiaceae</taxon>
        <taxon>Methanofollis</taxon>
    </lineage>
</organism>
<dbReference type="Gene3D" id="3.40.50.300">
    <property type="entry name" value="P-loop containing nucleotide triphosphate hydrolases"/>
    <property type="match status" value="2"/>
</dbReference>
<dbReference type="SUPFAM" id="SSF52540">
    <property type="entry name" value="P-loop containing nucleoside triphosphate hydrolases"/>
    <property type="match status" value="1"/>
</dbReference>
<dbReference type="GO" id="GO:0140097">
    <property type="term" value="F:catalytic activity, acting on DNA"/>
    <property type="evidence" value="ECO:0007669"/>
    <property type="project" value="UniProtKB-ARBA"/>
</dbReference>
<evidence type="ECO:0000313" key="13">
    <source>
        <dbReference type="Proteomes" id="UP000005095"/>
    </source>
</evidence>
<keyword evidence="6" id="KW-0378">Hydrolase</keyword>
<reference evidence="12 13" key="1">
    <citation type="submission" date="2011-08" db="EMBL/GenBank/DDBJ databases">
        <title>The complete genome of Methanofollis liminatans DSM 4140.</title>
        <authorList>
            <consortium name="US DOE Joint Genome Institute (JGI-PGF)"/>
            <person name="Lucas S."/>
            <person name="Han J."/>
            <person name="Lapidus A."/>
            <person name="Bruce D."/>
            <person name="Goodwin L."/>
            <person name="Pitluck S."/>
            <person name="Peters L."/>
            <person name="Kyrpides N."/>
            <person name="Mavromatis K."/>
            <person name="Ivanova N."/>
            <person name="Mikhailova N."/>
            <person name="Lu M."/>
            <person name="Detter J.C."/>
            <person name="Tapia R."/>
            <person name="Han C."/>
            <person name="Land M."/>
            <person name="Hauser L."/>
            <person name="Markowitz V."/>
            <person name="Cheng J.-F."/>
            <person name="Hugenholtz P."/>
            <person name="Woyke T."/>
            <person name="Wu D."/>
            <person name="Spring S."/>
            <person name="Schuler E."/>
            <person name="Brambilla E."/>
            <person name="Klenk H.-P."/>
            <person name="Eisen J.A."/>
        </authorList>
    </citation>
    <scope>NUCLEOTIDE SEQUENCE [LARGE SCALE GENOMIC DNA]</scope>
    <source>
        <strain evidence="12 13">DSM 4140</strain>
    </source>
</reference>
<dbReference type="Pfam" id="PF01966">
    <property type="entry name" value="HD"/>
    <property type="match status" value="1"/>
</dbReference>
<proteinExistence type="inferred from homology"/>
<accession>J0SCB8</accession>
<dbReference type="InterPro" id="IPR006483">
    <property type="entry name" value="CRISPR-assoc_Cas3_HD"/>
</dbReference>
<dbReference type="Proteomes" id="UP000005095">
    <property type="component" value="Chromosome"/>
</dbReference>
<keyword evidence="9" id="KW-0051">Antiviral defense</keyword>
<dbReference type="PROSITE" id="PS51643">
    <property type="entry name" value="HD_CAS3"/>
    <property type="match status" value="1"/>
</dbReference>
<sequence>MYYAHSTDDPDKNNWQILKVHLQNVANIASGFAGEFNAERFGYAGGLLHDIGKYSPEFQRRLDGANIRVDHSTAGAKESETFYGSFQSHILEYIITGHHGGLLDYGSAESGLQERLSKPYLPDYSAYKNEISIPDLKNVRPCLTPINKRMGFAISFYIRMLFSCLVDADFLDTEGFMSPDKSSLRGQYEAFDTLSRKFDDHMNAILSTAEDNLINRCRREIYEQCREKAELPPQMFSLTVPTGGGKTLSSMAFALDHLKKHDLNRIFYVIPYTSIIEQNADVFRKIFGNHNVLEHHSNYDPKNENSENTDLVADKLKLSSENWDIPIVVTTNVQFFESLFSNRVSRCRKLHNLAKSVIILDEAQMLPTGFLKPCLAALSELVVNYGSTVVICTATQPNLNGLLDERVRPVEIMRSPQELYKVFRRVHVTDLGAIDDADLSARLMAHKQVLCIVNTRKHAQKLFELISESGNCYHLSARMCPVHRRKQLKEIKDLLRKGAECRVVSTQLIEAGVDIDFPAVYRAISGIDSVCQAAGRCNREGKLHSGEVYVFRSTEAYGRPTRWQSRVAEIGGMIFDECDDPLSLPAVERYFEKLYFYEADGLDDKGILPCFEERLNEIAFPFEAVAGAFNLIENNTRDIIIPYDDRARSIIEDIQRTGFPGRYVRSLQGYTVSIYLEEFRELEKANAITSIGDRFFVLRGGEDFYSENIGLLNRKYNLDENSLFII</sequence>
<comment type="similarity">
    <text evidence="1">In the N-terminal section; belongs to the CRISPR-associated nuclease Cas3-HD family.</text>
</comment>
<dbReference type="GO" id="GO:0004386">
    <property type="term" value="F:helicase activity"/>
    <property type="evidence" value="ECO:0007669"/>
    <property type="project" value="UniProtKB-KW"/>
</dbReference>
<dbReference type="SMART" id="SM00487">
    <property type="entry name" value="DEXDc"/>
    <property type="match status" value="1"/>
</dbReference>
<dbReference type="HOGENOM" id="CLU_010123_0_0_2"/>
<dbReference type="InterPro" id="IPR006474">
    <property type="entry name" value="Helicase_Cas3_CRISPR-ass_core"/>
</dbReference>
<dbReference type="PATRIC" id="fig|28892.9.peg.2625"/>
<keyword evidence="4" id="KW-0479">Metal-binding</keyword>
<evidence type="ECO:0000313" key="12">
    <source>
        <dbReference type="EMBL" id="EJG08369.1"/>
    </source>
</evidence>
<dbReference type="OrthoDB" id="43851at2157"/>
<evidence type="ECO:0000256" key="5">
    <source>
        <dbReference type="ARBA" id="ARBA00022741"/>
    </source>
</evidence>
<dbReference type="PROSITE" id="PS51192">
    <property type="entry name" value="HELICASE_ATP_BIND_1"/>
    <property type="match status" value="1"/>
</dbReference>
<protein>
    <submittedName>
        <fullName evidence="12">CRISPR-associated HD domain protein</fullName>
    </submittedName>
</protein>
<keyword evidence="13" id="KW-1185">Reference proteome</keyword>
<dbReference type="CDD" id="cd09641">
    <property type="entry name" value="Cas3''_I"/>
    <property type="match status" value="1"/>
</dbReference>
<gene>
    <name evidence="12" type="ORF">Metli_2431</name>
</gene>
<keyword evidence="3" id="KW-0540">Nuclease</keyword>
<dbReference type="NCBIfam" id="TIGR01596">
    <property type="entry name" value="cas3_HD"/>
    <property type="match status" value="1"/>
</dbReference>
<dbReference type="InterPro" id="IPR006674">
    <property type="entry name" value="HD_domain"/>
</dbReference>
<dbReference type="GO" id="GO:0016787">
    <property type="term" value="F:hydrolase activity"/>
    <property type="evidence" value="ECO:0007669"/>
    <property type="project" value="UniProtKB-KW"/>
</dbReference>
<evidence type="ECO:0000256" key="6">
    <source>
        <dbReference type="ARBA" id="ARBA00022801"/>
    </source>
</evidence>
<dbReference type="GO" id="GO:0004518">
    <property type="term" value="F:nuclease activity"/>
    <property type="evidence" value="ECO:0007669"/>
    <property type="project" value="UniProtKB-KW"/>
</dbReference>
<dbReference type="InterPro" id="IPR027417">
    <property type="entry name" value="P-loop_NTPase"/>
</dbReference>
<feature type="domain" description="HD Cas3-type" evidence="11">
    <location>
        <begin position="11"/>
        <end position="171"/>
    </location>
</feature>
<dbReference type="NCBIfam" id="TIGR01587">
    <property type="entry name" value="cas3_core"/>
    <property type="match status" value="1"/>
</dbReference>
<dbReference type="PANTHER" id="PTHR24031">
    <property type="entry name" value="RNA HELICASE"/>
    <property type="match status" value="1"/>
</dbReference>